<dbReference type="Pfam" id="PF06506">
    <property type="entry name" value="PrpR_N"/>
    <property type="match status" value="1"/>
</dbReference>
<dbReference type="Gene3D" id="1.10.10.60">
    <property type="entry name" value="Homeodomain-like"/>
    <property type="match status" value="1"/>
</dbReference>
<dbReference type="GO" id="GO:0000156">
    <property type="term" value="F:phosphorelay response regulator activity"/>
    <property type="evidence" value="ECO:0007669"/>
    <property type="project" value="InterPro"/>
</dbReference>
<dbReference type="InterPro" id="IPR002197">
    <property type="entry name" value="HTH_Fis"/>
</dbReference>
<organism evidence="6 7">
    <name type="scientific">Hominiventricola filiformis</name>
    <dbReference type="NCBI Taxonomy" id="2885352"/>
    <lineage>
        <taxon>Bacteria</taxon>
        <taxon>Bacillati</taxon>
        <taxon>Bacillota</taxon>
        <taxon>Clostridia</taxon>
        <taxon>Lachnospirales</taxon>
        <taxon>Lachnospiraceae</taxon>
        <taxon>Hominiventricola</taxon>
    </lineage>
</organism>
<keyword evidence="2" id="KW-0067">ATP-binding</keyword>
<dbReference type="PROSITE" id="PS50045">
    <property type="entry name" value="SIGMA54_INTERACT_4"/>
    <property type="match status" value="1"/>
</dbReference>
<dbReference type="Pfam" id="PF25601">
    <property type="entry name" value="AAA_lid_14"/>
    <property type="match status" value="1"/>
</dbReference>
<evidence type="ECO:0000256" key="1">
    <source>
        <dbReference type="ARBA" id="ARBA00022741"/>
    </source>
</evidence>
<dbReference type="PROSITE" id="PS00676">
    <property type="entry name" value="SIGMA54_INTERACT_2"/>
    <property type="match status" value="1"/>
</dbReference>
<dbReference type="InterPro" id="IPR058031">
    <property type="entry name" value="AAA_lid_NorR"/>
</dbReference>
<dbReference type="PANTHER" id="PTHR32071">
    <property type="entry name" value="TRANSCRIPTIONAL REGULATORY PROTEIN"/>
    <property type="match status" value="1"/>
</dbReference>
<feature type="domain" description="Sigma-54 factor interaction" evidence="5">
    <location>
        <begin position="328"/>
        <end position="558"/>
    </location>
</feature>
<dbReference type="AlphaFoldDB" id="A0AAE3DB52"/>
<keyword evidence="7" id="KW-1185">Reference proteome</keyword>
<dbReference type="GO" id="GO:0006355">
    <property type="term" value="P:regulation of DNA-templated transcription"/>
    <property type="evidence" value="ECO:0007669"/>
    <property type="project" value="InterPro"/>
</dbReference>
<dbReference type="SUPFAM" id="SSF55785">
    <property type="entry name" value="PYP-like sensor domain (PAS domain)"/>
    <property type="match status" value="1"/>
</dbReference>
<evidence type="ECO:0000256" key="4">
    <source>
        <dbReference type="ARBA" id="ARBA00023163"/>
    </source>
</evidence>
<proteinExistence type="predicted"/>
<dbReference type="Pfam" id="PF00158">
    <property type="entry name" value="Sigma54_activat"/>
    <property type="match status" value="1"/>
</dbReference>
<dbReference type="SMART" id="SM00382">
    <property type="entry name" value="AAA"/>
    <property type="match status" value="1"/>
</dbReference>
<dbReference type="PRINTS" id="PR01590">
    <property type="entry name" value="HTHFIS"/>
</dbReference>
<dbReference type="GO" id="GO:0043565">
    <property type="term" value="F:sequence-specific DNA binding"/>
    <property type="evidence" value="ECO:0007669"/>
    <property type="project" value="InterPro"/>
</dbReference>
<accession>A0AAE3DB52</accession>
<evidence type="ECO:0000313" key="6">
    <source>
        <dbReference type="EMBL" id="MCC2126352.1"/>
    </source>
</evidence>
<dbReference type="Gene3D" id="3.40.50.300">
    <property type="entry name" value="P-loop containing nucleotide triphosphate hydrolases"/>
    <property type="match status" value="1"/>
</dbReference>
<keyword evidence="1" id="KW-0547">Nucleotide-binding</keyword>
<gene>
    <name evidence="6" type="ORF">LKD36_09170</name>
</gene>
<dbReference type="CDD" id="cd00009">
    <property type="entry name" value="AAA"/>
    <property type="match status" value="1"/>
</dbReference>
<dbReference type="GO" id="GO:0005524">
    <property type="term" value="F:ATP binding"/>
    <property type="evidence" value="ECO:0007669"/>
    <property type="project" value="UniProtKB-KW"/>
</dbReference>
<dbReference type="Gene3D" id="3.40.50.2300">
    <property type="match status" value="1"/>
</dbReference>
<dbReference type="InterPro" id="IPR027417">
    <property type="entry name" value="P-loop_NTPase"/>
</dbReference>
<dbReference type="FunFam" id="3.40.50.300:FF:000006">
    <property type="entry name" value="DNA-binding transcriptional regulator NtrC"/>
    <property type="match status" value="1"/>
</dbReference>
<keyword evidence="3" id="KW-0805">Transcription regulation</keyword>
<dbReference type="SUPFAM" id="SSF159800">
    <property type="entry name" value="PrpR receptor domain-like"/>
    <property type="match status" value="1"/>
</dbReference>
<dbReference type="InterPro" id="IPR002078">
    <property type="entry name" value="Sigma_54_int"/>
</dbReference>
<dbReference type="InterPro" id="IPR010524">
    <property type="entry name" value="Sig_transdc_resp-reg_PrpR_N"/>
</dbReference>
<evidence type="ECO:0000256" key="3">
    <source>
        <dbReference type="ARBA" id="ARBA00023015"/>
    </source>
</evidence>
<protein>
    <submittedName>
        <fullName evidence="6">Sigma 54-interacting transcriptional regulator</fullName>
    </submittedName>
</protein>
<dbReference type="Gene3D" id="3.40.50.10660">
    <property type="entry name" value="PrpR receptor domain-like"/>
    <property type="match status" value="1"/>
</dbReference>
<dbReference type="SUPFAM" id="SSF46689">
    <property type="entry name" value="Homeodomain-like"/>
    <property type="match status" value="1"/>
</dbReference>
<dbReference type="Gene3D" id="3.30.450.20">
    <property type="entry name" value="PAS domain"/>
    <property type="match status" value="1"/>
</dbReference>
<evidence type="ECO:0000256" key="2">
    <source>
        <dbReference type="ARBA" id="ARBA00022840"/>
    </source>
</evidence>
<dbReference type="InterPro" id="IPR035965">
    <property type="entry name" value="PAS-like_dom_sf"/>
</dbReference>
<evidence type="ECO:0000259" key="5">
    <source>
        <dbReference type="PROSITE" id="PS50045"/>
    </source>
</evidence>
<keyword evidence="4" id="KW-0804">Transcription</keyword>
<dbReference type="InterPro" id="IPR009057">
    <property type="entry name" value="Homeodomain-like_sf"/>
</dbReference>
<dbReference type="Gene3D" id="1.10.8.60">
    <property type="match status" value="1"/>
</dbReference>
<dbReference type="InterPro" id="IPR025943">
    <property type="entry name" value="Sigma_54_int_dom_ATP-bd_2"/>
</dbReference>
<dbReference type="Pfam" id="PF02954">
    <property type="entry name" value="HTH_8"/>
    <property type="match status" value="1"/>
</dbReference>
<evidence type="ECO:0000313" key="7">
    <source>
        <dbReference type="Proteomes" id="UP001198220"/>
    </source>
</evidence>
<dbReference type="RefSeq" id="WP_308459448.1">
    <property type="nucleotide sequence ID" value="NZ_JAJEPS010000008.1"/>
</dbReference>
<dbReference type="SUPFAM" id="SSF52540">
    <property type="entry name" value="P-loop containing nucleoside triphosphate hydrolases"/>
    <property type="match status" value="1"/>
</dbReference>
<dbReference type="InterPro" id="IPR003593">
    <property type="entry name" value="AAA+_ATPase"/>
</dbReference>
<dbReference type="InterPro" id="IPR025662">
    <property type="entry name" value="Sigma_54_int_dom_ATP-bd_1"/>
</dbReference>
<dbReference type="PROSITE" id="PS00675">
    <property type="entry name" value="SIGMA54_INTERACT_1"/>
    <property type="match status" value="1"/>
</dbReference>
<comment type="caution">
    <text evidence="6">The sequence shown here is derived from an EMBL/GenBank/DDBJ whole genome shotgun (WGS) entry which is preliminary data.</text>
</comment>
<dbReference type="EMBL" id="JAJEPS010000008">
    <property type="protein sequence ID" value="MCC2126352.1"/>
    <property type="molecule type" value="Genomic_DNA"/>
</dbReference>
<sequence>MLRILFVIPYLEVEQSVKQVFQEVASLKEEEISYDIRLAEIGGHLDIENDAADIIIARGFTAASIKTSIPKIELQVSAFDMMKAAKKCIRTYHCEKIAFIGTTNMIFGADSFNEILDDVEVTSCQVKSSDMLDQAIDQLLKEGVDAVIGGRSLSQVASRRNIPYILLQSGKESIYQAVEEAITAMRFSRSEKEKREYLQAIMDYSFEGIVSTDISGNILSVNRFAAERLNQYDRGRHHTPDWMIGKPLTHFLPELSLTSETQNILSRLITSGRRQYMVNCVRLSEKNDQPDGFIITFRDIENIQEDEGRIRKQLHSKGLRAKYHFEHIVGNSRIMKETIQTARKYAHAESNVFIHGETGTGKELFAQSIHNASSRRNGPFVAINCAALPESLLESELFGYMEGAFTGAIKGGKAGLFELAHNGTLFLDEIGDMAINLQARLLRVIQEREIMRLGGSQMIPVNVRIIAAANKDMQAAVKDGSFRQDLLYRIDVLRLELPPLRKREQDLLELTECYINLERQKTGCILKDLDEHAQRWILQQPWEGNVRELRNFCERLCVLCENGTATMEDISIASGTNATSTPVSATKTSCAKSDEAEEIISALREHNGSRKETAAALHIDTSTLWRKMKKYGITS</sequence>
<dbReference type="Proteomes" id="UP001198220">
    <property type="component" value="Unassembled WGS sequence"/>
</dbReference>
<name>A0AAE3DB52_9FIRM</name>
<reference evidence="6 7" key="1">
    <citation type="submission" date="2021-10" db="EMBL/GenBank/DDBJ databases">
        <title>Anaerobic single-cell dispensing facilitates the cultivation of human gut bacteria.</title>
        <authorList>
            <person name="Afrizal A."/>
        </authorList>
    </citation>
    <scope>NUCLEOTIDE SEQUENCE [LARGE SCALE GENOMIC DNA]</scope>
    <source>
        <strain evidence="6 7">CLA-AA-H276</strain>
    </source>
</reference>